<evidence type="ECO:0000256" key="1">
    <source>
        <dbReference type="SAM" id="Phobius"/>
    </source>
</evidence>
<proteinExistence type="predicted"/>
<gene>
    <name evidence="2" type="ORF">BED47_10535</name>
</gene>
<sequence length="120" mass="14429">MTTNLNNLNKIFRNVFQFILRNSNWILLLIGLIAFINYWSIFYLVSLYRGFHTESSQVNQMTLWVIYGYFYGFFGSMILIFLHSFVLKHMLFFRKIKSAISFIFLHFAYFISLILLILLN</sequence>
<evidence type="ECO:0000313" key="2">
    <source>
        <dbReference type="EMBL" id="ODG90871.1"/>
    </source>
</evidence>
<evidence type="ECO:0000313" key="3">
    <source>
        <dbReference type="Proteomes" id="UP000094580"/>
    </source>
</evidence>
<keyword evidence="1" id="KW-1133">Transmembrane helix</keyword>
<dbReference type="Proteomes" id="UP000094580">
    <property type="component" value="Unassembled WGS sequence"/>
</dbReference>
<organism evidence="2 3">
    <name type="scientific">Gottfriedia luciferensis</name>
    <dbReference type="NCBI Taxonomy" id="178774"/>
    <lineage>
        <taxon>Bacteria</taxon>
        <taxon>Bacillati</taxon>
        <taxon>Bacillota</taxon>
        <taxon>Bacilli</taxon>
        <taxon>Bacillales</taxon>
        <taxon>Bacillaceae</taxon>
        <taxon>Gottfriedia</taxon>
    </lineage>
</organism>
<feature type="transmembrane region" description="Helical" evidence="1">
    <location>
        <begin position="99"/>
        <end position="119"/>
    </location>
</feature>
<name>A0ABX2ZMD5_9BACI</name>
<keyword evidence="3" id="KW-1185">Reference proteome</keyword>
<reference evidence="2 3" key="1">
    <citation type="submission" date="2016-07" db="EMBL/GenBank/DDBJ databases">
        <authorList>
            <person name="Townsley L."/>
            <person name="Shank E.A."/>
        </authorList>
    </citation>
    <scope>NUCLEOTIDE SEQUENCE [LARGE SCALE GENOMIC DNA]</scope>
    <source>
        <strain evidence="2 3">CH01</strain>
    </source>
</reference>
<dbReference type="EMBL" id="MDKC01000033">
    <property type="protein sequence ID" value="ODG90871.1"/>
    <property type="molecule type" value="Genomic_DNA"/>
</dbReference>
<feature type="transmembrane region" description="Helical" evidence="1">
    <location>
        <begin position="25"/>
        <end position="46"/>
    </location>
</feature>
<comment type="caution">
    <text evidence="2">The sequence shown here is derived from an EMBL/GenBank/DDBJ whole genome shotgun (WGS) entry which is preliminary data.</text>
</comment>
<keyword evidence="1" id="KW-0472">Membrane</keyword>
<keyword evidence="1" id="KW-0812">Transmembrane</keyword>
<accession>A0ABX2ZMD5</accession>
<protein>
    <submittedName>
        <fullName evidence="2">Uncharacterized protein</fullName>
    </submittedName>
</protein>
<feature type="transmembrane region" description="Helical" evidence="1">
    <location>
        <begin position="66"/>
        <end position="87"/>
    </location>
</feature>